<keyword evidence="1" id="KW-0812">Transmembrane</keyword>
<sequence>MRFGRMRGENDNLDVGAEGAFLPSTVSVLLPAAVILGGYGLTYAWLALAGRGDGALARLCLIVLSLGGPFLIAHAVLRRFTARVDVMSHAVFVHTGFPRSEPYEIPYALIRRLTSSRGPVGRLTGSGMLVFELSTRQTICVADIARPSQAISVIGRRIEEVAERRLDTEIPVKTTLSAAIIAS</sequence>
<accession>A0A1L3SUF8</accession>
<dbReference type="Proteomes" id="UP000182840">
    <property type="component" value="Chromosome"/>
</dbReference>
<protein>
    <recommendedName>
        <fullName evidence="4">DUF304 domain-containing protein</fullName>
    </recommendedName>
</protein>
<name>A0A1L3SUF8_9HYPH</name>
<evidence type="ECO:0000313" key="3">
    <source>
        <dbReference type="Proteomes" id="UP000182840"/>
    </source>
</evidence>
<proteinExistence type="predicted"/>
<keyword evidence="1" id="KW-1133">Transmembrane helix</keyword>
<keyword evidence="3" id="KW-1185">Reference proteome</keyword>
<evidence type="ECO:0000313" key="2">
    <source>
        <dbReference type="EMBL" id="APH73073.1"/>
    </source>
</evidence>
<evidence type="ECO:0000256" key="1">
    <source>
        <dbReference type="SAM" id="Phobius"/>
    </source>
</evidence>
<feature type="transmembrane region" description="Helical" evidence="1">
    <location>
        <begin position="55"/>
        <end position="77"/>
    </location>
</feature>
<feature type="transmembrane region" description="Helical" evidence="1">
    <location>
        <begin position="21"/>
        <end position="43"/>
    </location>
</feature>
<gene>
    <name evidence="2" type="ORF">BSQ44_18130</name>
</gene>
<dbReference type="AlphaFoldDB" id="A0A1L3SUF8"/>
<evidence type="ECO:0008006" key="4">
    <source>
        <dbReference type="Google" id="ProtNLM"/>
    </source>
</evidence>
<reference evidence="3" key="1">
    <citation type="submission" date="2016-11" db="EMBL/GenBank/DDBJ databases">
        <title>Mesorhizobium oceanicum sp. nov., isolated from deep seawater in South China Sea.</title>
        <authorList>
            <person name="Fu G.-Y."/>
        </authorList>
    </citation>
    <scope>NUCLEOTIDE SEQUENCE [LARGE SCALE GENOMIC DNA]</scope>
    <source>
        <strain evidence="3">B7</strain>
    </source>
</reference>
<dbReference type="STRING" id="1670800.BSQ44_18130"/>
<dbReference type="KEGG" id="meso:BSQ44_18130"/>
<organism evidence="2 3">
    <name type="scientific">Aquibium oceanicum</name>
    <dbReference type="NCBI Taxonomy" id="1670800"/>
    <lineage>
        <taxon>Bacteria</taxon>
        <taxon>Pseudomonadati</taxon>
        <taxon>Pseudomonadota</taxon>
        <taxon>Alphaproteobacteria</taxon>
        <taxon>Hyphomicrobiales</taxon>
        <taxon>Phyllobacteriaceae</taxon>
        <taxon>Aquibium</taxon>
    </lineage>
</organism>
<dbReference type="EMBL" id="CP018171">
    <property type="protein sequence ID" value="APH73073.1"/>
    <property type="molecule type" value="Genomic_DNA"/>
</dbReference>
<keyword evidence="1" id="KW-0472">Membrane</keyword>